<gene>
    <name evidence="1" type="ORF">J3359_09350</name>
</gene>
<evidence type="ECO:0000313" key="2">
    <source>
        <dbReference type="Proteomes" id="UP000663920"/>
    </source>
</evidence>
<sequence>MFNKSNSELTDDKIWSIAVDKKGNKWLGTSNSGIVKYNGGTFSVFNKSNSLVIGEQVSPIFVDSKNNIWISFSNPEGLVKYDGEKWISFSSEEIKLSKLSIIDIAEDKAGNLYFGGASGLTKFDGNKWQKVPLPKGKNYTIRAIDINSNNTIAVGHNKGLLIQKDDKWTSFTERNSELQSYVRSLKYVGNDLYIGYGGNLKGGFSKVRNDEWTHINKENSDLPDNMIRDIEIDAKGNFWMASNNGLIKISKNKITPIHFRNKGDAILDITIEGNVVWVATLFGFFELDKMSDIKE</sequence>
<proteinExistence type="predicted"/>
<evidence type="ECO:0008006" key="3">
    <source>
        <dbReference type="Google" id="ProtNLM"/>
    </source>
</evidence>
<dbReference type="InterPro" id="IPR015943">
    <property type="entry name" value="WD40/YVTN_repeat-like_dom_sf"/>
</dbReference>
<dbReference type="RefSeq" id="WP_208076650.1">
    <property type="nucleotide sequence ID" value="NZ_CP071869.1"/>
</dbReference>
<dbReference type="InterPro" id="IPR011110">
    <property type="entry name" value="Reg_prop"/>
</dbReference>
<protein>
    <recommendedName>
        <fullName evidence="3">Two component regulator propeller</fullName>
    </recommendedName>
</protein>
<dbReference type="KEGG" id="pcea:J3359_09350"/>
<name>A0A975CLZ4_9FLAO</name>
<keyword evidence="2" id="KW-1185">Reference proteome</keyword>
<dbReference type="Gene3D" id="2.130.10.10">
    <property type="entry name" value="YVTN repeat-like/Quinoprotein amine dehydrogenase"/>
    <property type="match status" value="2"/>
</dbReference>
<dbReference type="EMBL" id="CP071869">
    <property type="protein sequence ID" value="QTE21054.1"/>
    <property type="molecule type" value="Genomic_DNA"/>
</dbReference>
<dbReference type="AlphaFoldDB" id="A0A975CLZ4"/>
<dbReference type="Proteomes" id="UP000663920">
    <property type="component" value="Chromosome"/>
</dbReference>
<dbReference type="SUPFAM" id="SSF63829">
    <property type="entry name" value="Calcium-dependent phosphotriesterase"/>
    <property type="match status" value="1"/>
</dbReference>
<organism evidence="1 2">
    <name type="scientific">Polaribacter cellanae</name>
    <dbReference type="NCBI Taxonomy" id="2818493"/>
    <lineage>
        <taxon>Bacteria</taxon>
        <taxon>Pseudomonadati</taxon>
        <taxon>Bacteroidota</taxon>
        <taxon>Flavobacteriia</taxon>
        <taxon>Flavobacteriales</taxon>
        <taxon>Flavobacteriaceae</taxon>
    </lineage>
</organism>
<dbReference type="Pfam" id="PF07494">
    <property type="entry name" value="Reg_prop"/>
    <property type="match status" value="1"/>
</dbReference>
<reference evidence="1 2" key="1">
    <citation type="submission" date="2021-03" db="EMBL/GenBank/DDBJ databases">
        <title>Complete genome of Polaribacter_sp.SM13.</title>
        <authorList>
            <person name="Jeong S.W."/>
            <person name="Bae J.W."/>
        </authorList>
    </citation>
    <scope>NUCLEOTIDE SEQUENCE [LARGE SCALE GENOMIC DNA]</scope>
    <source>
        <strain evidence="1 2">SM13</strain>
    </source>
</reference>
<evidence type="ECO:0000313" key="1">
    <source>
        <dbReference type="EMBL" id="QTE21054.1"/>
    </source>
</evidence>
<accession>A0A975CLZ4</accession>